<protein>
    <recommendedName>
        <fullName evidence="3">AB hydrolase-1 domain-containing protein</fullName>
    </recommendedName>
</protein>
<evidence type="ECO:0000313" key="1">
    <source>
        <dbReference type="EMBL" id="CCM06258.1"/>
    </source>
</evidence>
<dbReference type="InParanoid" id="J4GHK6"/>
<dbReference type="GeneID" id="24101158"/>
<keyword evidence="2" id="KW-1185">Reference proteome</keyword>
<evidence type="ECO:0000313" key="2">
    <source>
        <dbReference type="Proteomes" id="UP000006352"/>
    </source>
</evidence>
<accession>J4GHK6</accession>
<dbReference type="OrthoDB" id="3466517at2759"/>
<dbReference type="HOGENOM" id="CLU_2145903_0_0_1"/>
<sequence length="112" mass="12719">MNEDEVAEIVHLPPLAGSDLMVMTNLRAQLMAAHIKACFDKDVRNTLPRMRVYVIIGENSWASIFPSVWALEDEDWARGGGFLHTEWIKGGNHFTQWDEPETMLRSCLNAFG</sequence>
<evidence type="ECO:0008006" key="3">
    <source>
        <dbReference type="Google" id="ProtNLM"/>
    </source>
</evidence>
<organism evidence="1 2">
    <name type="scientific">Fibroporia radiculosa</name>
    <dbReference type="NCBI Taxonomy" id="599839"/>
    <lineage>
        <taxon>Eukaryota</taxon>
        <taxon>Fungi</taxon>
        <taxon>Dikarya</taxon>
        <taxon>Basidiomycota</taxon>
        <taxon>Agaricomycotina</taxon>
        <taxon>Agaricomycetes</taxon>
        <taxon>Polyporales</taxon>
        <taxon>Fibroporiaceae</taxon>
        <taxon>Fibroporia</taxon>
    </lineage>
</organism>
<dbReference type="AlphaFoldDB" id="J4GHK6"/>
<dbReference type="RefSeq" id="XP_012185541.1">
    <property type="nucleotide sequence ID" value="XM_012330151.1"/>
</dbReference>
<proteinExistence type="predicted"/>
<dbReference type="EMBL" id="HE797265">
    <property type="protein sequence ID" value="CCM06258.1"/>
    <property type="molecule type" value="Genomic_DNA"/>
</dbReference>
<dbReference type="Proteomes" id="UP000006352">
    <property type="component" value="Unassembled WGS sequence"/>
</dbReference>
<gene>
    <name evidence="1" type="ORF">FIBRA_08508</name>
</gene>
<name>J4GHK6_9APHY</name>
<reference evidence="1 2" key="1">
    <citation type="journal article" date="2012" name="Appl. Environ. Microbiol.">
        <title>Short-read sequencing for genomic analysis of the brown rot fungus Fibroporia radiculosa.</title>
        <authorList>
            <person name="Tang J.D."/>
            <person name="Perkins A.D."/>
            <person name="Sonstegard T.S."/>
            <person name="Schroeder S.G."/>
            <person name="Burgess S.C."/>
            <person name="Diehl S.V."/>
        </authorList>
    </citation>
    <scope>NUCLEOTIDE SEQUENCE [LARGE SCALE GENOMIC DNA]</scope>
    <source>
        <strain evidence="1 2">TFFH 294</strain>
    </source>
</reference>